<sequence length="73" mass="8598">MWNKHPRDKQLLVVIQPHVCLLTLLFKGCLKRTLLLNLANIHHIVFKTNQYDTTTYVNTPSRPTLQRYRGTKP</sequence>
<evidence type="ECO:0000313" key="1">
    <source>
        <dbReference type="EMBL" id="JAH26558.1"/>
    </source>
</evidence>
<protein>
    <submittedName>
        <fullName evidence="1">Uncharacterized protein</fullName>
    </submittedName>
</protein>
<dbReference type="AlphaFoldDB" id="A0A0E9RDZ2"/>
<organism evidence="1">
    <name type="scientific">Anguilla anguilla</name>
    <name type="common">European freshwater eel</name>
    <name type="synonym">Muraena anguilla</name>
    <dbReference type="NCBI Taxonomy" id="7936"/>
    <lineage>
        <taxon>Eukaryota</taxon>
        <taxon>Metazoa</taxon>
        <taxon>Chordata</taxon>
        <taxon>Craniata</taxon>
        <taxon>Vertebrata</taxon>
        <taxon>Euteleostomi</taxon>
        <taxon>Actinopterygii</taxon>
        <taxon>Neopterygii</taxon>
        <taxon>Teleostei</taxon>
        <taxon>Anguilliformes</taxon>
        <taxon>Anguillidae</taxon>
        <taxon>Anguilla</taxon>
    </lineage>
</organism>
<reference evidence="1" key="1">
    <citation type="submission" date="2014-11" db="EMBL/GenBank/DDBJ databases">
        <authorList>
            <person name="Amaro Gonzalez C."/>
        </authorList>
    </citation>
    <scope>NUCLEOTIDE SEQUENCE</scope>
</reference>
<reference evidence="1" key="2">
    <citation type="journal article" date="2015" name="Fish Shellfish Immunol.">
        <title>Early steps in the European eel (Anguilla anguilla)-Vibrio vulnificus interaction in the gills: Role of the RtxA13 toxin.</title>
        <authorList>
            <person name="Callol A."/>
            <person name="Pajuelo D."/>
            <person name="Ebbesson L."/>
            <person name="Teles M."/>
            <person name="MacKenzie S."/>
            <person name="Amaro C."/>
        </authorList>
    </citation>
    <scope>NUCLEOTIDE SEQUENCE</scope>
</reference>
<name>A0A0E9RDZ2_ANGAN</name>
<accession>A0A0E9RDZ2</accession>
<proteinExistence type="predicted"/>
<dbReference type="EMBL" id="GBXM01082019">
    <property type="protein sequence ID" value="JAH26558.1"/>
    <property type="molecule type" value="Transcribed_RNA"/>
</dbReference>